<proteinExistence type="predicted"/>
<keyword evidence="2" id="KW-1185">Reference proteome</keyword>
<dbReference type="AlphaFoldDB" id="A0A3L9DNA7"/>
<sequence length="184" mass="21234">MYEILEITIHKNHLARISFLSDNPSKCYYKDNHFKLVYFKPIHVFLTPFSHSGINLAIREKESNVKGWELVRMNAINLADNKLIAFLEGLELQALAKQKQGRPLTLNDWLLEKVCYGIDTEEDTTAFIKLLYFNGYDPSNIIELFAKLVTRTDLALHFINELNKITKEGESDTTTIKERHTACA</sequence>
<dbReference type="Proteomes" id="UP000279194">
    <property type="component" value="Unassembled WGS sequence"/>
</dbReference>
<evidence type="ECO:0000313" key="1">
    <source>
        <dbReference type="EMBL" id="RLY02916.1"/>
    </source>
</evidence>
<organism evidence="1 2">
    <name type="scientific">Streptococcus hillyeri</name>
    <dbReference type="NCBI Taxonomy" id="2282420"/>
    <lineage>
        <taxon>Bacteria</taxon>
        <taxon>Bacillati</taxon>
        <taxon>Bacillota</taxon>
        <taxon>Bacilli</taxon>
        <taxon>Lactobacillales</taxon>
        <taxon>Streptococcaceae</taxon>
        <taxon>Streptococcus</taxon>
    </lineage>
</organism>
<evidence type="ECO:0000313" key="2">
    <source>
        <dbReference type="Proteomes" id="UP000279194"/>
    </source>
</evidence>
<name>A0A3L9DNA7_9STRE</name>
<reference evidence="1 2" key="1">
    <citation type="submission" date="2018-10" db="EMBL/GenBank/DDBJ databases">
        <title>Streptococcus hillyeri sp. nov., isolated from equine tracheal sample.</title>
        <authorList>
            <person name="Macfadyen A.C."/>
            <person name="Waller A."/>
            <person name="Paterson G.K."/>
        </authorList>
    </citation>
    <scope>NUCLEOTIDE SEQUENCE [LARGE SCALE GENOMIC DNA]</scope>
    <source>
        <strain evidence="1 2">28462</strain>
    </source>
</reference>
<dbReference type="EMBL" id="RCVM01000011">
    <property type="protein sequence ID" value="RLY02916.1"/>
    <property type="molecule type" value="Genomic_DNA"/>
</dbReference>
<gene>
    <name evidence="1" type="ORF">EAF07_06380</name>
</gene>
<comment type="caution">
    <text evidence="1">The sequence shown here is derived from an EMBL/GenBank/DDBJ whole genome shotgun (WGS) entry which is preliminary data.</text>
</comment>
<protein>
    <submittedName>
        <fullName evidence="1">Uncharacterized protein</fullName>
    </submittedName>
</protein>
<accession>A0A3L9DNA7</accession>